<keyword evidence="6" id="KW-0693">Viral RNA replication</keyword>
<evidence type="ECO:0000256" key="8">
    <source>
        <dbReference type="ARBA" id="ARBA00048744"/>
    </source>
</evidence>
<feature type="binding site" evidence="9">
    <location>
        <position position="330"/>
    </location>
    <ligand>
        <name>Mg(2+)</name>
        <dbReference type="ChEBI" id="CHEBI:18420"/>
        <label>2</label>
    </ligand>
</feature>
<dbReference type="PROSITE" id="PS50522">
    <property type="entry name" value="RDRP_PHAGE"/>
    <property type="match status" value="1"/>
</dbReference>
<keyword evidence="4" id="KW-0548">Nucleotidyltransferase</keyword>
<evidence type="ECO:0000256" key="4">
    <source>
        <dbReference type="ARBA" id="ARBA00022695"/>
    </source>
</evidence>
<evidence type="ECO:0000256" key="9">
    <source>
        <dbReference type="PIRSR" id="PIRSR605093-1"/>
    </source>
</evidence>
<name>A0A514D7Q6_9VIRU</name>
<dbReference type="GO" id="GO:0000166">
    <property type="term" value="F:nucleotide binding"/>
    <property type="evidence" value="ECO:0007669"/>
    <property type="project" value="UniProtKB-KW"/>
</dbReference>
<evidence type="ECO:0000313" key="11">
    <source>
        <dbReference type="EMBL" id="QDH89660.1"/>
    </source>
</evidence>
<evidence type="ECO:0000256" key="3">
    <source>
        <dbReference type="ARBA" id="ARBA00022679"/>
    </source>
</evidence>
<keyword evidence="9" id="KW-0479">Metal-binding</keyword>
<accession>A0A514D7Q6</accession>
<dbReference type="GO" id="GO:0039694">
    <property type="term" value="P:viral RNA genome replication"/>
    <property type="evidence" value="ECO:0007669"/>
    <property type="project" value="InterPro"/>
</dbReference>
<proteinExistence type="predicted"/>
<evidence type="ECO:0000259" key="10">
    <source>
        <dbReference type="PROSITE" id="PS50522"/>
    </source>
</evidence>
<feature type="domain" description="RdRp catalytic" evidence="10">
    <location>
        <begin position="315"/>
        <end position="459"/>
    </location>
</feature>
<evidence type="ECO:0000256" key="6">
    <source>
        <dbReference type="ARBA" id="ARBA00022953"/>
    </source>
</evidence>
<feature type="binding site" evidence="9">
    <location>
        <position position="428"/>
    </location>
    <ligand>
        <name>Mg(2+)</name>
        <dbReference type="ChEBI" id="CHEBI:18420"/>
        <label>2</label>
    </ligand>
</feature>
<dbReference type="EMBL" id="MN034950">
    <property type="protein sequence ID" value="QDH89660.1"/>
    <property type="molecule type" value="Genomic_RNA"/>
</dbReference>
<gene>
    <name evidence="11" type="ORF">H3RhizoLitter14321_000001</name>
</gene>
<feature type="binding site" evidence="9">
    <location>
        <position position="427"/>
    </location>
    <ligand>
        <name>Mg(2+)</name>
        <dbReference type="ChEBI" id="CHEBI:18420"/>
        <label>2</label>
    </ligand>
</feature>
<dbReference type="EC" id="2.7.7.48" evidence="1"/>
<dbReference type="GO" id="GO:0003968">
    <property type="term" value="F:RNA-directed RNA polymerase activity"/>
    <property type="evidence" value="ECO:0007669"/>
    <property type="project" value="UniProtKB-KW"/>
</dbReference>
<dbReference type="InterPro" id="IPR005093">
    <property type="entry name" value="RNArep_beta"/>
</dbReference>
<reference evidence="11" key="1">
    <citation type="submission" date="2019-05" db="EMBL/GenBank/DDBJ databases">
        <title>Metatranscriptomic reconstruction reveals RNA viruses with the potential to shape carbon cycling in soil.</title>
        <authorList>
            <person name="Starr E.P."/>
            <person name="Nuccio E."/>
            <person name="Pett-Ridge J."/>
            <person name="Banfield J.F."/>
            <person name="Firestone M.K."/>
        </authorList>
    </citation>
    <scope>NUCLEOTIDE SEQUENCE</scope>
    <source>
        <strain evidence="11">H3_Rhizo_Litter_14_scaffold_321</strain>
    </source>
</reference>
<evidence type="ECO:0000256" key="7">
    <source>
        <dbReference type="ARBA" id="ARBA00030248"/>
    </source>
</evidence>
<comment type="cofactor">
    <cofactor evidence="9">
        <name>Mg(2+)</name>
        <dbReference type="ChEBI" id="CHEBI:18420"/>
    </cofactor>
    <text evidence="9">Binds 2 Mg(2+) per subunit.</text>
</comment>
<dbReference type="Pfam" id="PF03431">
    <property type="entry name" value="RNA_replicase_B"/>
    <property type="match status" value="1"/>
</dbReference>
<evidence type="ECO:0000256" key="5">
    <source>
        <dbReference type="ARBA" id="ARBA00022741"/>
    </source>
</evidence>
<evidence type="ECO:0000256" key="1">
    <source>
        <dbReference type="ARBA" id="ARBA00012494"/>
    </source>
</evidence>
<keyword evidence="9" id="KW-0460">Magnesium</keyword>
<keyword evidence="5" id="KW-0547">Nucleotide-binding</keyword>
<protein>
    <recommendedName>
        <fullName evidence="1">RNA-directed RNA polymerase</fullName>
        <ecNumber evidence="1">2.7.7.48</ecNumber>
    </recommendedName>
    <alternativeName>
        <fullName evidence="7">RNA replicase beta chain</fullName>
    </alternativeName>
</protein>
<keyword evidence="3" id="KW-0808">Transferase</keyword>
<evidence type="ECO:0000256" key="2">
    <source>
        <dbReference type="ARBA" id="ARBA00022484"/>
    </source>
</evidence>
<sequence>MKSLTSLWSCTANELAVRCCTSATRDITTVASRTEHEGLSFLAITLADYGKAFQHWLDQGFVTPSDVTSFKKDRRTGLPVFLRGFLGRVFCPVSGTLLENPDIEAIYAVRQLTLMYSKIALPQDETSQEESPTRVVSLRRERQAMLEYIQCEQDVRETDDLLDFQYMEDFKRIARLLYTDLFAKMDRDIHWGRLVPKHGPGAVADRISSNAKWSLRTWTSRLNSATLLDEEFLIPNLSFKDELRSELNVLEPGAEMPVKVITVPKTLKTPRIIAVEPAAMQYAQQSLQASLRDALEEDGFLSRIIGIQDQEPNRQLAMWGSRDGSLATLDLSEASDRVSNQHVLALLEDFPVLSGAVQACRSRKADVPGHGVIRLAKFASMGSALCFPIEAMVFTTLIFLGIERELRAPLTRRAIESYAGTVRVFGDDLIVPRDVVLSVVDELSTFGYRVNISKSYWTGRFRESCGREYFDGHDVSIVKVREVLPTRRQNASSVIAANSLRNQLYWAGLWRSAAWMDRLMGGLLKFYPNVAPSSPLLGRESALGYEFRRLHPYHHSPLTKGYYVMAKPPRDHLEGSGALLKCLIRKPFCKFGLPSPLNGDLNAVEEPKQVDGEHLERSGRPKRVSIKLGWRLPY</sequence>
<comment type="catalytic activity">
    <reaction evidence="8">
        <text>RNA(n) + a ribonucleoside 5'-triphosphate = RNA(n+1) + diphosphate</text>
        <dbReference type="Rhea" id="RHEA:21248"/>
        <dbReference type="Rhea" id="RHEA-COMP:14527"/>
        <dbReference type="Rhea" id="RHEA-COMP:17342"/>
        <dbReference type="ChEBI" id="CHEBI:33019"/>
        <dbReference type="ChEBI" id="CHEBI:61557"/>
        <dbReference type="ChEBI" id="CHEBI:140395"/>
        <dbReference type="EC" id="2.7.7.48"/>
    </reaction>
</comment>
<keyword evidence="2 11" id="KW-0696">RNA-directed RNA polymerase</keyword>
<dbReference type="GO" id="GO:0046872">
    <property type="term" value="F:metal ion binding"/>
    <property type="evidence" value="ECO:0007669"/>
    <property type="project" value="UniProtKB-KW"/>
</dbReference>
<organism evidence="11">
    <name type="scientific">Leviviridae sp</name>
    <dbReference type="NCBI Taxonomy" id="2027243"/>
    <lineage>
        <taxon>Viruses</taxon>
        <taxon>Riboviria</taxon>
        <taxon>Orthornavirae</taxon>
        <taxon>Lenarviricota</taxon>
        <taxon>Leviviricetes</taxon>
        <taxon>Norzivirales</taxon>
        <taxon>Fiersviridae</taxon>
    </lineage>
</organism>
<dbReference type="InterPro" id="IPR007096">
    <property type="entry name" value="RNA-dir_Rpol_cat_phage"/>
</dbReference>